<dbReference type="InterPro" id="IPR046796">
    <property type="entry name" value="Transposase_32_dom"/>
</dbReference>
<feature type="region of interest" description="Disordered" evidence="1">
    <location>
        <begin position="1"/>
        <end position="30"/>
    </location>
</feature>
<proteinExistence type="predicted"/>
<evidence type="ECO:0000313" key="4">
    <source>
        <dbReference type="Proteomes" id="UP000011115"/>
    </source>
</evidence>
<evidence type="ECO:0000256" key="1">
    <source>
        <dbReference type="SAM" id="MobiDB-lite"/>
    </source>
</evidence>
<dbReference type="EnsemblPlants" id="PGSC0003DMT400090006">
    <property type="protein sequence ID" value="PGSC0003DMT400090006"/>
    <property type="gene ID" value="PGSC0003DMG400039577"/>
</dbReference>
<dbReference type="Gramene" id="PGSC0003DMT400090006">
    <property type="protein sequence ID" value="PGSC0003DMT400090006"/>
    <property type="gene ID" value="PGSC0003DMG400039577"/>
</dbReference>
<name>M1DJE3_SOLTU</name>
<protein>
    <recommendedName>
        <fullName evidence="2">Putative plant transposon protein domain-containing protein</fullName>
    </recommendedName>
</protein>
<reference evidence="4" key="1">
    <citation type="journal article" date="2011" name="Nature">
        <title>Genome sequence and analysis of the tuber crop potato.</title>
        <authorList>
            <consortium name="The Potato Genome Sequencing Consortium"/>
        </authorList>
    </citation>
    <scope>NUCLEOTIDE SEQUENCE [LARGE SCALE GENOMIC DNA]</scope>
    <source>
        <strain evidence="4">cv. DM1-3 516 R44</strain>
    </source>
</reference>
<dbReference type="AlphaFoldDB" id="M1DJE3"/>
<accession>M1DJE3</accession>
<feature type="domain" description="Putative plant transposon protein" evidence="2">
    <location>
        <begin position="81"/>
        <end position="232"/>
    </location>
</feature>
<dbReference type="PaxDb" id="4113-PGSC0003DMT400090006"/>
<dbReference type="Pfam" id="PF20167">
    <property type="entry name" value="Transposase_32"/>
    <property type="match status" value="1"/>
</dbReference>
<keyword evidence="4" id="KW-1185">Reference proteome</keyword>
<dbReference type="Proteomes" id="UP000011115">
    <property type="component" value="Unassembled WGS sequence"/>
</dbReference>
<evidence type="ECO:0000259" key="2">
    <source>
        <dbReference type="Pfam" id="PF20167"/>
    </source>
</evidence>
<dbReference type="InParanoid" id="M1DJE3"/>
<organism evidence="3 4">
    <name type="scientific">Solanum tuberosum</name>
    <name type="common">Potato</name>
    <dbReference type="NCBI Taxonomy" id="4113"/>
    <lineage>
        <taxon>Eukaryota</taxon>
        <taxon>Viridiplantae</taxon>
        <taxon>Streptophyta</taxon>
        <taxon>Embryophyta</taxon>
        <taxon>Tracheophyta</taxon>
        <taxon>Spermatophyta</taxon>
        <taxon>Magnoliopsida</taxon>
        <taxon>eudicotyledons</taxon>
        <taxon>Gunneridae</taxon>
        <taxon>Pentapetalae</taxon>
        <taxon>asterids</taxon>
        <taxon>lamiids</taxon>
        <taxon>Solanales</taxon>
        <taxon>Solanaceae</taxon>
        <taxon>Solanoideae</taxon>
        <taxon>Solaneae</taxon>
        <taxon>Solanum</taxon>
    </lineage>
</organism>
<reference evidence="3" key="2">
    <citation type="submission" date="2015-06" db="UniProtKB">
        <authorList>
            <consortium name="EnsemblPlants"/>
        </authorList>
    </citation>
    <scope>IDENTIFICATION</scope>
    <source>
        <strain evidence="3">DM1-3 516 R44</strain>
    </source>
</reference>
<dbReference type="HOGENOM" id="CLU_043094_1_2_1"/>
<evidence type="ECO:0000313" key="3">
    <source>
        <dbReference type="EnsemblPlants" id="PGSC0003DMT400090006"/>
    </source>
</evidence>
<sequence length="233" mass="26643">MAPKAKSVAEGAGSKRNIKGEASDSSSSQEPFQKFGKKVVERYGHEWFECQKEAKYLGDEYVNEVRLQTQFPVIYNTINALGLRFMFENPGDCNLTLVREFYANWNTETRFNKTVPIRGKDVRFTAKLLNLLLGTPNCEDGDFNKLKENPPYRDICHTFCGVESISRWDRSKVTRRHSTLNYANFNQVARVWFKIVCSVLLPAKNLTDVTMDMVVLVYMLMKGMSINVGAVLK</sequence>